<dbReference type="Gene3D" id="1.20.200.10">
    <property type="entry name" value="Fumarase/aspartase (Central domain)"/>
    <property type="match status" value="1"/>
</dbReference>
<evidence type="ECO:0000313" key="1">
    <source>
        <dbReference type="EMBL" id="RHD52506.1"/>
    </source>
</evidence>
<reference evidence="1 2" key="1">
    <citation type="submission" date="2018-08" db="EMBL/GenBank/DDBJ databases">
        <title>A genome reference for cultivated species of the human gut microbiota.</title>
        <authorList>
            <person name="Zou Y."/>
            <person name="Xue W."/>
            <person name="Luo G."/>
        </authorList>
    </citation>
    <scope>NUCLEOTIDE SEQUENCE [LARGE SCALE GENOMIC DNA]</scope>
    <source>
        <strain evidence="1 2">AM31-16AC</strain>
    </source>
</reference>
<proteinExistence type="predicted"/>
<accession>A0A414FQS6</accession>
<dbReference type="AlphaFoldDB" id="A0A414FQS6"/>
<protein>
    <recommendedName>
        <fullName evidence="3">Histidine ammonia-lyase</fullName>
    </recommendedName>
</protein>
<dbReference type="InterPro" id="IPR008948">
    <property type="entry name" value="L-Aspartase-like"/>
</dbReference>
<sequence length="125" mass="14513">MKITLGNTLPPYPDFVEGLRRTHDRGYTLVPVQAKLSLAVTSTTCRLPFPMIFYKVMDNLEPILAIELMNAAQGVDFRRPLKTSPLLEHFLHTCRKEVPFVKDDIVMYKEIHKTVAFLKRTKFEY</sequence>
<dbReference type="SUPFAM" id="SSF48557">
    <property type="entry name" value="L-aspartase-like"/>
    <property type="match status" value="1"/>
</dbReference>
<name>A0A414FQS6_9BACE</name>
<dbReference type="GO" id="GO:0016841">
    <property type="term" value="F:ammonia-lyase activity"/>
    <property type="evidence" value="ECO:0007669"/>
    <property type="project" value="UniProtKB-ARBA"/>
</dbReference>
<dbReference type="Proteomes" id="UP000284689">
    <property type="component" value="Unassembled WGS sequence"/>
</dbReference>
<organism evidence="1 2">
    <name type="scientific">Bacteroides caccae</name>
    <dbReference type="NCBI Taxonomy" id="47678"/>
    <lineage>
        <taxon>Bacteria</taxon>
        <taxon>Pseudomonadati</taxon>
        <taxon>Bacteroidota</taxon>
        <taxon>Bacteroidia</taxon>
        <taxon>Bacteroidales</taxon>
        <taxon>Bacteroidaceae</taxon>
        <taxon>Bacteroides</taxon>
    </lineage>
</organism>
<dbReference type="Pfam" id="PF00221">
    <property type="entry name" value="Lyase_aromatic"/>
    <property type="match status" value="1"/>
</dbReference>
<evidence type="ECO:0008006" key="3">
    <source>
        <dbReference type="Google" id="ProtNLM"/>
    </source>
</evidence>
<dbReference type="InterPro" id="IPR001106">
    <property type="entry name" value="Aromatic_Lyase"/>
</dbReference>
<dbReference type="EMBL" id="QSJD01000003">
    <property type="protein sequence ID" value="RHD52506.1"/>
    <property type="molecule type" value="Genomic_DNA"/>
</dbReference>
<gene>
    <name evidence="1" type="ORF">DW794_03480</name>
</gene>
<comment type="caution">
    <text evidence="1">The sequence shown here is derived from an EMBL/GenBank/DDBJ whole genome shotgun (WGS) entry which is preliminary data.</text>
</comment>
<evidence type="ECO:0000313" key="2">
    <source>
        <dbReference type="Proteomes" id="UP000284689"/>
    </source>
</evidence>